<dbReference type="GO" id="GO:0007528">
    <property type="term" value="P:neuromuscular junction development"/>
    <property type="evidence" value="ECO:0007669"/>
    <property type="project" value="TreeGrafter"/>
</dbReference>
<keyword evidence="10" id="KW-1185">Reference proteome</keyword>
<evidence type="ECO:0000256" key="3">
    <source>
        <dbReference type="ARBA" id="ARBA00022737"/>
    </source>
</evidence>
<feature type="coiled-coil region" evidence="6">
    <location>
        <begin position="81"/>
        <end position="108"/>
    </location>
</feature>
<dbReference type="CDD" id="cd09563">
    <property type="entry name" value="SAM_liprin-beta1_2_repeat1"/>
    <property type="match status" value="1"/>
</dbReference>
<feature type="domain" description="SAM" evidence="8">
    <location>
        <begin position="691"/>
        <end position="749"/>
    </location>
</feature>
<dbReference type="FunFam" id="1.10.150.50:FF:000007">
    <property type="entry name" value="Liprin-beta-1 isoform 1"/>
    <property type="match status" value="1"/>
</dbReference>
<dbReference type="InterPro" id="IPR037618">
    <property type="entry name" value="LIPB1/2_SAM_2nd"/>
</dbReference>
<dbReference type="GO" id="GO:0005829">
    <property type="term" value="C:cytosol"/>
    <property type="evidence" value="ECO:0007669"/>
    <property type="project" value="UniProtKB-ARBA"/>
</dbReference>
<dbReference type="CDD" id="cd09569">
    <property type="entry name" value="SAM_liprin-beta1_2_repeat3"/>
    <property type="match status" value="1"/>
</dbReference>
<feature type="coiled-coil region" evidence="6">
    <location>
        <begin position="158"/>
        <end position="195"/>
    </location>
</feature>
<comment type="similarity">
    <text evidence="1">Belongs to the liprin family. Liprin-beta subfamily.</text>
</comment>
<dbReference type="AlphaFoldDB" id="A0A7L0P1V9"/>
<dbReference type="CDD" id="cd09566">
    <property type="entry name" value="SAM_liprin-beta1_2_repeat2"/>
    <property type="match status" value="1"/>
</dbReference>
<evidence type="ECO:0000256" key="2">
    <source>
        <dbReference type="ARBA" id="ARBA00022553"/>
    </source>
</evidence>
<dbReference type="FunFam" id="1.10.150.50:FF:000005">
    <property type="entry name" value="Liprin-beta-1 isoform 1"/>
    <property type="match status" value="1"/>
</dbReference>
<dbReference type="SMART" id="SM00454">
    <property type="entry name" value="SAM"/>
    <property type="match status" value="3"/>
</dbReference>
<evidence type="ECO:0000256" key="4">
    <source>
        <dbReference type="ARBA" id="ARBA00023054"/>
    </source>
</evidence>
<evidence type="ECO:0000256" key="5">
    <source>
        <dbReference type="ARBA" id="ARBA00060046"/>
    </source>
</evidence>
<dbReference type="InterPro" id="IPR058914">
    <property type="entry name" value="LIPB1/2_CC"/>
</dbReference>
<dbReference type="PANTHER" id="PTHR12587">
    <property type="entry name" value="LAR INTERACTING PROTEIN LIP -RELATED PROTEIN"/>
    <property type="match status" value="1"/>
</dbReference>
<dbReference type="Pfam" id="PF00536">
    <property type="entry name" value="SAM_1"/>
    <property type="match status" value="2"/>
</dbReference>
<evidence type="ECO:0000313" key="9">
    <source>
        <dbReference type="EMBL" id="NXK99510.1"/>
    </source>
</evidence>
<dbReference type="GO" id="GO:0048786">
    <property type="term" value="C:presynaptic active zone"/>
    <property type="evidence" value="ECO:0007669"/>
    <property type="project" value="TreeGrafter"/>
</dbReference>
<feature type="non-terminal residue" evidence="9">
    <location>
        <position position="970"/>
    </location>
</feature>
<feature type="region of interest" description="Disordered" evidence="7">
    <location>
        <begin position="209"/>
        <end position="234"/>
    </location>
</feature>
<accession>A0A7L0P1V9</accession>
<dbReference type="Gene3D" id="1.10.150.50">
    <property type="entry name" value="Transcription Factor, Ets-1"/>
    <property type="match status" value="3"/>
</dbReference>
<comment type="function">
    <text evidence="5">May regulate the disassembly of focal adhesions. Did not bind receptor-like tyrosine phosphatases type 2A.</text>
</comment>
<keyword evidence="2" id="KW-0597">Phosphoprotein</keyword>
<evidence type="ECO:0000256" key="6">
    <source>
        <dbReference type="SAM" id="Coils"/>
    </source>
</evidence>
<dbReference type="PANTHER" id="PTHR12587:SF18">
    <property type="entry name" value="LIPRIN-BETA-2"/>
    <property type="match status" value="1"/>
</dbReference>
<gene>
    <name evidence="9" type="primary">Ppfibp2</name>
    <name evidence="9" type="ORF">MESCAY_R10286</name>
</gene>
<feature type="coiled-coil region" evidence="6">
    <location>
        <begin position="243"/>
        <end position="360"/>
    </location>
</feature>
<evidence type="ECO:0000313" key="10">
    <source>
        <dbReference type="Proteomes" id="UP000574277"/>
    </source>
</evidence>
<dbReference type="Proteomes" id="UP000574277">
    <property type="component" value="Unassembled WGS sequence"/>
</dbReference>
<protein>
    <submittedName>
        <fullName evidence="9">LIPB2 protein</fullName>
    </submittedName>
</protein>
<reference evidence="9 10" key="1">
    <citation type="submission" date="2019-09" db="EMBL/GenBank/DDBJ databases">
        <title>Bird 10,000 Genomes (B10K) Project - Family phase.</title>
        <authorList>
            <person name="Zhang G."/>
        </authorList>
    </citation>
    <scope>NUCLEOTIDE SEQUENCE [LARGE SCALE GENOMIC DNA]</scope>
    <source>
        <strain evidence="9">B10K-DU-001-44</strain>
        <tissue evidence="9">Muscle</tissue>
    </source>
</reference>
<dbReference type="SUPFAM" id="SSF47769">
    <property type="entry name" value="SAM/Pointed domain"/>
    <property type="match status" value="3"/>
</dbReference>
<feature type="compositionally biased region" description="Basic and acidic residues" evidence="7">
    <location>
        <begin position="209"/>
        <end position="218"/>
    </location>
</feature>
<evidence type="ECO:0000256" key="1">
    <source>
        <dbReference type="ARBA" id="ARBA00007547"/>
    </source>
</evidence>
<dbReference type="PROSITE" id="PS50105">
    <property type="entry name" value="SAM_DOMAIN"/>
    <property type="match status" value="3"/>
</dbReference>
<feature type="domain" description="SAM" evidence="8">
    <location>
        <begin position="614"/>
        <end position="678"/>
    </location>
</feature>
<feature type="non-terminal residue" evidence="9">
    <location>
        <position position="1"/>
    </location>
</feature>
<feature type="compositionally biased region" description="Polar residues" evidence="7">
    <location>
        <begin position="222"/>
        <end position="234"/>
    </location>
</feature>
<feature type="domain" description="SAM" evidence="8">
    <location>
        <begin position="774"/>
        <end position="805"/>
    </location>
</feature>
<dbReference type="InterPro" id="IPR037617">
    <property type="entry name" value="LIPB1/2_SAM_1"/>
</dbReference>
<dbReference type="InterPro" id="IPR029515">
    <property type="entry name" value="Liprin"/>
</dbReference>
<comment type="caution">
    <text evidence="9">The sequence shown here is derived from an EMBL/GenBank/DDBJ whole genome shotgun (WGS) entry which is preliminary data.</text>
</comment>
<keyword evidence="4 6" id="KW-0175">Coiled coil</keyword>
<keyword evidence="3" id="KW-0677">Repeat</keyword>
<name>A0A7L0P1V9_9AVES</name>
<feature type="region of interest" description="Disordered" evidence="7">
    <location>
        <begin position="457"/>
        <end position="556"/>
    </location>
</feature>
<dbReference type="Pfam" id="PF26022">
    <property type="entry name" value="CC_Liprin_beta"/>
    <property type="match status" value="1"/>
</dbReference>
<dbReference type="FunFam" id="1.10.150.50:FF:000017">
    <property type="entry name" value="Liprin-beta-1 isoform 1"/>
    <property type="match status" value="1"/>
</dbReference>
<proteinExistence type="inferred from homology"/>
<dbReference type="InterPro" id="IPR001660">
    <property type="entry name" value="SAM"/>
</dbReference>
<evidence type="ECO:0000256" key="7">
    <source>
        <dbReference type="SAM" id="MobiDB-lite"/>
    </source>
</evidence>
<evidence type="ECO:0000259" key="8">
    <source>
        <dbReference type="PROSITE" id="PS50105"/>
    </source>
</evidence>
<dbReference type="InterPro" id="IPR013761">
    <property type="entry name" value="SAM/pointed_sf"/>
</dbReference>
<dbReference type="Pfam" id="PF07647">
    <property type="entry name" value="SAM_2"/>
    <property type="match status" value="1"/>
</dbReference>
<dbReference type="EMBL" id="VXAT01000794">
    <property type="protein sequence ID" value="NXK99510.1"/>
    <property type="molecule type" value="Genomic_DNA"/>
</dbReference>
<dbReference type="InterPro" id="IPR037619">
    <property type="entry name" value="LIPB1/2_SAM_3rd"/>
</dbReference>
<feature type="compositionally biased region" description="Polar residues" evidence="7">
    <location>
        <begin position="532"/>
        <end position="546"/>
    </location>
</feature>
<organism evidence="9 10">
    <name type="scientific">Mesembrinibis cayennensis</name>
    <dbReference type="NCBI Taxonomy" id="1118748"/>
    <lineage>
        <taxon>Eukaryota</taxon>
        <taxon>Metazoa</taxon>
        <taxon>Chordata</taxon>
        <taxon>Craniata</taxon>
        <taxon>Vertebrata</taxon>
        <taxon>Euteleostomi</taxon>
        <taxon>Archelosauria</taxon>
        <taxon>Archosauria</taxon>
        <taxon>Dinosauria</taxon>
        <taxon>Saurischia</taxon>
        <taxon>Theropoda</taxon>
        <taxon>Coelurosauria</taxon>
        <taxon>Aves</taxon>
        <taxon>Neognathae</taxon>
        <taxon>Neoaves</taxon>
        <taxon>Aequornithes</taxon>
        <taxon>Pelecaniformes</taxon>
        <taxon>Threskiornithidae</taxon>
        <taxon>Mesembrinibis</taxon>
    </lineage>
</organism>
<sequence>TKSATEYANGGYDIVSPAPSVYLGTFQILHLLEDLKMALEMLEDPQEKEALRNQIPGATAVRIREWFEENLSQVNHHASNNETYQDRLARLEGDKESLILQVSVLTDQVEAQGEKIRDLEICLEGHQLKLNATEEMLQQELLSRTSLETEKLDLMAEVSDLKIKLVGMEKEQSEYEEKQNKAESVVNLISELQEQMCRLQLEINTRIQERKSQDRKPDLTPNGPQSSPRSVVETLSQKNCSRCDGLLQELRHLKIKVEELENERNQYEWKLKATKAEIAQLQEQLALKDAEIERLQSQLSRTSSHSEVAEREEVYRRRLKEKHQEVQRLKIGMESLLAANEEKDRRIEELTLLLSQYRRVKEIMIAAHGKMSCSSVSGGNEEELETTIRKWNLLNNPQGELFKTEASSGELSPAVLSPVPHKAMEIRQDLCFLVPQKKKSSSLEDLQSESLEKYVDGKPVQPVVEQENKPVVKGSKYQTLPGKLPRPLQNGEQGPYNLPDGCGVNDNEDTTILGLRETENVDGTVVSDDLSPLSSGTDSGPQSPLSPENRKSPKGIKKIWGKIRRTQSGNFPADDLGLAEFRRGGLRATAGPRLSRSKETKGQKSDYNAPFAQWSTERVCNWLEDFGLGQYVIFARQWVTSGHTLLTATPQDMEKEMGIKHPLHRKKLVLAIKSINAKQEEKSAQLDHIWVTRWLDDIGLPQYKDQFHESRVDGRMLQYLTVNDLLFLKVTSQLHHLSIKCAIHVLHANSFNPHCLRRRPVEENNVSPSEVVQWSNHRVMEWLRSVDLAEYAPNLRGSGVHGGLIILEPRFNGDTLAMLLNIPPQKTLLRRHLTTNFNVLIGPEAQQEKREITESTAYTPLTTTAKVRPKKLGFSHFGNLRKKKFDESTDYICPMDTNPAATNGTQKNYGGYKGLSPFTDRELDQMEHSEGTVMQIGALSQGISHLTTMLSQDEMLNDSRFLTPTFEDWR</sequence>